<dbReference type="GO" id="GO:0000976">
    <property type="term" value="F:transcription cis-regulatory region binding"/>
    <property type="evidence" value="ECO:0007669"/>
    <property type="project" value="TreeGrafter"/>
</dbReference>
<reference evidence="7" key="1">
    <citation type="submission" date="2017-06" db="EMBL/GenBank/DDBJ databases">
        <title>Herbaspirillum phytohormonus sp. nov., isolated from the root nodule of Robinia pseudoacacia in lead-zinc mine.</title>
        <authorList>
            <person name="Fan M."/>
            <person name="Lin Y."/>
        </authorList>
    </citation>
    <scope>NUCLEOTIDE SEQUENCE [LARGE SCALE GENOMIC DNA]</scope>
    <source>
        <strain evidence="7">SC-089</strain>
    </source>
</reference>
<dbReference type="Pfam" id="PF00126">
    <property type="entry name" value="HTH_1"/>
    <property type="match status" value="1"/>
</dbReference>
<dbReference type="Gene3D" id="1.10.10.10">
    <property type="entry name" value="Winged helix-like DNA-binding domain superfamily/Winged helix DNA-binding domain"/>
    <property type="match status" value="1"/>
</dbReference>
<comment type="caution">
    <text evidence="6">The sequence shown here is derived from an EMBL/GenBank/DDBJ whole genome shotgun (WGS) entry which is preliminary data.</text>
</comment>
<evidence type="ECO:0000313" key="7">
    <source>
        <dbReference type="Proteomes" id="UP000214603"/>
    </source>
</evidence>
<keyword evidence="2" id="KW-0805">Transcription regulation</keyword>
<dbReference type="EMBL" id="NJIH01000009">
    <property type="protein sequence ID" value="OWT57548.1"/>
    <property type="molecule type" value="Genomic_DNA"/>
</dbReference>
<dbReference type="SUPFAM" id="SSF46785">
    <property type="entry name" value="Winged helix' DNA-binding domain"/>
    <property type="match status" value="1"/>
</dbReference>
<dbReference type="Proteomes" id="UP000214603">
    <property type="component" value="Unassembled WGS sequence"/>
</dbReference>
<dbReference type="Pfam" id="PF03466">
    <property type="entry name" value="LysR_substrate"/>
    <property type="match status" value="1"/>
</dbReference>
<accession>A0A225M8E7</accession>
<evidence type="ECO:0000256" key="2">
    <source>
        <dbReference type="ARBA" id="ARBA00023015"/>
    </source>
</evidence>
<protein>
    <recommendedName>
        <fullName evidence="5">HTH lysR-type domain-containing protein</fullName>
    </recommendedName>
</protein>
<proteinExistence type="inferred from homology"/>
<dbReference type="Gene3D" id="3.40.190.10">
    <property type="entry name" value="Periplasmic binding protein-like II"/>
    <property type="match status" value="2"/>
</dbReference>
<organism evidence="6 7">
    <name type="scientific">Candidimonas nitroreducens</name>
    <dbReference type="NCBI Taxonomy" id="683354"/>
    <lineage>
        <taxon>Bacteria</taxon>
        <taxon>Pseudomonadati</taxon>
        <taxon>Pseudomonadota</taxon>
        <taxon>Betaproteobacteria</taxon>
        <taxon>Burkholderiales</taxon>
        <taxon>Alcaligenaceae</taxon>
        <taxon>Candidimonas</taxon>
    </lineage>
</organism>
<dbReference type="PROSITE" id="PS50931">
    <property type="entry name" value="HTH_LYSR"/>
    <property type="match status" value="1"/>
</dbReference>
<keyword evidence="4" id="KW-0804">Transcription</keyword>
<feature type="domain" description="HTH lysR-type" evidence="5">
    <location>
        <begin position="1"/>
        <end position="58"/>
    </location>
</feature>
<evidence type="ECO:0000256" key="3">
    <source>
        <dbReference type="ARBA" id="ARBA00023125"/>
    </source>
</evidence>
<evidence type="ECO:0000259" key="5">
    <source>
        <dbReference type="PROSITE" id="PS50931"/>
    </source>
</evidence>
<dbReference type="SUPFAM" id="SSF53850">
    <property type="entry name" value="Periplasmic binding protein-like II"/>
    <property type="match status" value="1"/>
</dbReference>
<comment type="similarity">
    <text evidence="1">Belongs to the LysR transcriptional regulatory family.</text>
</comment>
<evidence type="ECO:0000256" key="1">
    <source>
        <dbReference type="ARBA" id="ARBA00009437"/>
    </source>
</evidence>
<dbReference type="PANTHER" id="PTHR30126:SF2">
    <property type="entry name" value="HTH-TYPE TRANSCRIPTIONAL REGULATOR YJIE"/>
    <property type="match status" value="1"/>
</dbReference>
<gene>
    <name evidence="6" type="ORF">CEY11_16730</name>
</gene>
<sequence>MQIKWLEDFVALAKSPSLVHAAHERNVTHPAFGRRIRALESWAGVPLIERGPNGIALTAAGRTLLASASEVLDILRETHKTLQLPGYERLHKVRFAAGRTLSHSVLPRLLTRLRGVAPAFQSQVTTTSLQYGIEMLMDEEVDFLLCHTHESLPGKADSKDYMHLVVGRDKLVAVSAPLSTRHPRYRVPRTAADTAVPFLDFASSMSLGLILRSRLYTICTADKLNVVYESDLSEAIRAMVLEGAGLAWLPLSLVRGDLEQGNMARADSTATDIDMDICLYRSRHNPKPIVRSIWTGLQ</sequence>
<dbReference type="CDD" id="cd05466">
    <property type="entry name" value="PBP2_LTTR_substrate"/>
    <property type="match status" value="1"/>
</dbReference>
<name>A0A225M8E7_9BURK</name>
<evidence type="ECO:0000256" key="4">
    <source>
        <dbReference type="ARBA" id="ARBA00023163"/>
    </source>
</evidence>
<dbReference type="InterPro" id="IPR036390">
    <property type="entry name" value="WH_DNA-bd_sf"/>
</dbReference>
<dbReference type="AlphaFoldDB" id="A0A225M8E7"/>
<dbReference type="PANTHER" id="PTHR30126">
    <property type="entry name" value="HTH-TYPE TRANSCRIPTIONAL REGULATOR"/>
    <property type="match status" value="1"/>
</dbReference>
<dbReference type="GO" id="GO:0003700">
    <property type="term" value="F:DNA-binding transcription factor activity"/>
    <property type="evidence" value="ECO:0007669"/>
    <property type="project" value="InterPro"/>
</dbReference>
<dbReference type="InterPro" id="IPR000847">
    <property type="entry name" value="LysR_HTH_N"/>
</dbReference>
<dbReference type="InterPro" id="IPR005119">
    <property type="entry name" value="LysR_subst-bd"/>
</dbReference>
<keyword evidence="7" id="KW-1185">Reference proteome</keyword>
<dbReference type="InterPro" id="IPR036388">
    <property type="entry name" value="WH-like_DNA-bd_sf"/>
</dbReference>
<evidence type="ECO:0000313" key="6">
    <source>
        <dbReference type="EMBL" id="OWT57548.1"/>
    </source>
</evidence>
<keyword evidence="3" id="KW-0238">DNA-binding</keyword>
<dbReference type="RefSeq" id="WP_088604552.1">
    <property type="nucleotide sequence ID" value="NZ_NJIH01000009.1"/>
</dbReference>
<dbReference type="OrthoDB" id="8715249at2"/>